<dbReference type="PANTHER" id="PTHR22916:SF3">
    <property type="entry name" value="UDP-GLCNAC:BETAGAL BETA-1,3-N-ACETYLGLUCOSAMINYLTRANSFERASE-LIKE PROTEIN 1"/>
    <property type="match status" value="1"/>
</dbReference>
<organism evidence="3 4">
    <name type="scientific">Prochlorococcus marinus (strain SARG / CCMP1375 / SS120)</name>
    <dbReference type="NCBI Taxonomy" id="167539"/>
    <lineage>
        <taxon>Bacteria</taxon>
        <taxon>Bacillati</taxon>
        <taxon>Cyanobacteriota</taxon>
        <taxon>Cyanophyceae</taxon>
        <taxon>Synechococcales</taxon>
        <taxon>Prochlorococcaceae</taxon>
        <taxon>Prochlorococcus</taxon>
    </lineage>
</organism>
<name>Q7VAX8_PROMA</name>
<accession>Q7VAX8</accession>
<dbReference type="EMBL" id="AE017126">
    <property type="protein sequence ID" value="AAQ00369.1"/>
    <property type="molecule type" value="Genomic_DNA"/>
</dbReference>
<dbReference type="OrthoDB" id="9812327at2"/>
<evidence type="ECO:0000256" key="1">
    <source>
        <dbReference type="SAM" id="Phobius"/>
    </source>
</evidence>
<dbReference type="Gene3D" id="3.90.550.10">
    <property type="entry name" value="Spore Coat Polysaccharide Biosynthesis Protein SpsA, Chain A"/>
    <property type="match status" value="1"/>
</dbReference>
<dbReference type="InterPro" id="IPR029044">
    <property type="entry name" value="Nucleotide-diphossugar_trans"/>
</dbReference>
<dbReference type="SUPFAM" id="SSF53448">
    <property type="entry name" value="Nucleotide-diphospho-sugar transferases"/>
    <property type="match status" value="1"/>
</dbReference>
<dbReference type="HOGENOM" id="CLU_952683_0_0_3"/>
<dbReference type="KEGG" id="pma:Pro_1325"/>
<dbReference type="Proteomes" id="UP000001420">
    <property type="component" value="Chromosome"/>
</dbReference>
<dbReference type="InterPro" id="IPR001173">
    <property type="entry name" value="Glyco_trans_2-like"/>
</dbReference>
<dbReference type="GO" id="GO:0016758">
    <property type="term" value="F:hexosyltransferase activity"/>
    <property type="evidence" value="ECO:0007669"/>
    <property type="project" value="UniProtKB-ARBA"/>
</dbReference>
<feature type="transmembrane region" description="Helical" evidence="1">
    <location>
        <begin position="223"/>
        <end position="245"/>
    </location>
</feature>
<dbReference type="CDD" id="cd00761">
    <property type="entry name" value="Glyco_tranf_GTA_type"/>
    <property type="match status" value="1"/>
</dbReference>
<sequence>MTKPIYSICICNYNMADTLAVSLASILNQIDNKYEVVVVDDGSKDSSLEILLDLSKKDERLRVIPLIRDSRRKLGETRNVSIRAARGKYVVLHIDADDIWEPYIDSYIRIYHEIEKRLDIEDFMLSGRQIQMVTKKLMIENPYHNIYYGEDRLLWSRLAVLGKLVSLEHKVFRERIALKSVNKKLKKMITSQCSALNVSFTYSPAPLITLKQYVYRIFSNSDWGFKLSFINLIFLIPCFINGTFLQSRRFTNLSIWDYRKLTMIDLLELEEKTKLQFGVLNLNNDERNIYIRRK</sequence>
<reference evidence="3 4" key="1">
    <citation type="journal article" date="2003" name="Proc. Natl. Acad. Sci. U.S.A.">
        <title>Genome sequence of the cyanobacterium Prochlorococcus marinus SS120, a nearly minimal oxyphototrophic genome.</title>
        <authorList>
            <person name="Dufresne A."/>
            <person name="Salanoubat M."/>
            <person name="Partensky F."/>
            <person name="Artiguenave F."/>
            <person name="Axmann I.M."/>
            <person name="Barbe V."/>
            <person name="Duprat S."/>
            <person name="Galperin M.Y."/>
            <person name="Koonin E.V."/>
            <person name="Le Gall F."/>
            <person name="Makarova K.S."/>
            <person name="Ostrowski M."/>
            <person name="Oztas S."/>
            <person name="Robert C."/>
            <person name="Rogozin I.B."/>
            <person name="Scanlan D.J."/>
            <person name="Tandeau de Marsac N."/>
            <person name="Weissenbach J."/>
            <person name="Wincker P."/>
            <person name="Wolf Y.I."/>
            <person name="Hess W.R."/>
        </authorList>
    </citation>
    <scope>NUCLEOTIDE SEQUENCE [LARGE SCALE GENOMIC DNA]</scope>
    <source>
        <strain evidence="4">SARG / CCMP1375 / SS120</strain>
    </source>
</reference>
<keyword evidence="4" id="KW-1185">Reference proteome</keyword>
<evidence type="ECO:0000313" key="3">
    <source>
        <dbReference type="EMBL" id="AAQ00369.1"/>
    </source>
</evidence>
<proteinExistence type="predicted"/>
<dbReference type="STRING" id="167539.Pro_1325"/>
<dbReference type="Pfam" id="PF00535">
    <property type="entry name" value="Glycos_transf_2"/>
    <property type="match status" value="1"/>
</dbReference>
<evidence type="ECO:0000259" key="2">
    <source>
        <dbReference type="Pfam" id="PF00535"/>
    </source>
</evidence>
<dbReference type="PANTHER" id="PTHR22916">
    <property type="entry name" value="GLYCOSYLTRANSFERASE"/>
    <property type="match status" value="1"/>
</dbReference>
<feature type="domain" description="Glycosyltransferase 2-like" evidence="2">
    <location>
        <begin position="7"/>
        <end position="103"/>
    </location>
</feature>
<dbReference type="eggNOG" id="COG0463">
    <property type="taxonomic scope" value="Bacteria"/>
</dbReference>
<dbReference type="EnsemblBacteria" id="AAQ00369">
    <property type="protein sequence ID" value="AAQ00369"/>
    <property type="gene ID" value="Pro_1325"/>
</dbReference>
<protein>
    <submittedName>
        <fullName evidence="3">Glycosyltransferase</fullName>
    </submittedName>
</protein>
<evidence type="ECO:0000313" key="4">
    <source>
        <dbReference type="Proteomes" id="UP000001420"/>
    </source>
</evidence>
<keyword evidence="1" id="KW-0472">Membrane</keyword>
<keyword evidence="1" id="KW-1133">Transmembrane helix</keyword>
<gene>
    <name evidence="3" type="primary">wcaA</name>
    <name evidence="3" type="ordered locus">Pro_1325</name>
</gene>
<dbReference type="RefSeq" id="WP_011125476.1">
    <property type="nucleotide sequence ID" value="NC_005042.1"/>
</dbReference>
<dbReference type="AlphaFoldDB" id="Q7VAX8"/>
<dbReference type="PATRIC" id="fig|167539.5.peg.1390"/>
<keyword evidence="1" id="KW-0812">Transmembrane</keyword>
<dbReference type="CAZy" id="GT2">
    <property type="family name" value="Glycosyltransferase Family 2"/>
</dbReference>